<evidence type="ECO:0000256" key="1">
    <source>
        <dbReference type="ARBA" id="ARBA00005790"/>
    </source>
</evidence>
<evidence type="ECO:0000313" key="5">
    <source>
        <dbReference type="EMBL" id="KAF9763710.1"/>
    </source>
</evidence>
<evidence type="ECO:0000256" key="2">
    <source>
        <dbReference type="ARBA" id="ARBA00022679"/>
    </source>
</evidence>
<dbReference type="PANTHER" id="PTHR23117">
    <property type="entry name" value="GUANYLATE KINASE-RELATED"/>
    <property type="match status" value="1"/>
</dbReference>
<evidence type="ECO:0000259" key="4">
    <source>
        <dbReference type="PROSITE" id="PS50052"/>
    </source>
</evidence>
<dbReference type="OrthoDB" id="6334211at2759"/>
<feature type="domain" description="Guanylate kinase-like" evidence="4">
    <location>
        <begin position="3"/>
        <end position="175"/>
    </location>
</feature>
<keyword evidence="2" id="KW-0808">Transferase</keyword>
<protein>
    <submittedName>
        <fullName evidence="5">Guanylate kinase</fullName>
    </submittedName>
</protein>
<gene>
    <name evidence="5" type="primary">gmk_0</name>
    <name evidence="5" type="ORF">NGRA_1106</name>
</gene>
<dbReference type="InterPro" id="IPR020590">
    <property type="entry name" value="Guanylate_kinase_CS"/>
</dbReference>
<dbReference type="SUPFAM" id="SSF52540">
    <property type="entry name" value="P-loop containing nucleoside triphosphate hydrolases"/>
    <property type="match status" value="1"/>
</dbReference>
<dbReference type="Proteomes" id="UP000740883">
    <property type="component" value="Unassembled WGS sequence"/>
</dbReference>
<accession>A0A9P6KYY8</accession>
<proteinExistence type="inferred from homology"/>
<evidence type="ECO:0000256" key="3">
    <source>
        <dbReference type="ARBA" id="ARBA00022777"/>
    </source>
</evidence>
<comment type="caution">
    <text evidence="5">The sequence shown here is derived from an EMBL/GenBank/DDBJ whole genome shotgun (WGS) entry which is preliminary data.</text>
</comment>
<dbReference type="InterPro" id="IPR008144">
    <property type="entry name" value="Guanylate_kin-like_dom"/>
</dbReference>
<sequence length="178" mass="21007">MLIRHIVISGPSASGKSTLIKMLLKAFPNLSLSISHTTRPMRQGEVDGKDYYFVSRSTFEDLIKNRRMLEYAEFNEHYYGTSLSELEDTPKVFDVEFRGVSYFKENYPSFLYIFIDCDRETVRKRLIARGDRDLKARLELYDEFQKIKNLEIFQKIINNNNSKEESFEQLSSFIKENL</sequence>
<dbReference type="InterPro" id="IPR008145">
    <property type="entry name" value="GK/Ca_channel_bsu"/>
</dbReference>
<dbReference type="GO" id="GO:0005829">
    <property type="term" value="C:cytosol"/>
    <property type="evidence" value="ECO:0007669"/>
    <property type="project" value="TreeGrafter"/>
</dbReference>
<comment type="similarity">
    <text evidence="1">Belongs to the guanylate kinase family.</text>
</comment>
<keyword evidence="6" id="KW-1185">Reference proteome</keyword>
<dbReference type="PANTHER" id="PTHR23117:SF13">
    <property type="entry name" value="GUANYLATE KINASE"/>
    <property type="match status" value="1"/>
</dbReference>
<dbReference type="AlphaFoldDB" id="A0A9P6KYY8"/>
<keyword evidence="3 5" id="KW-0418">Kinase</keyword>
<dbReference type="CDD" id="cd00071">
    <property type="entry name" value="GMPK"/>
    <property type="match status" value="1"/>
</dbReference>
<dbReference type="PROSITE" id="PS00856">
    <property type="entry name" value="GUANYLATE_KINASE_1"/>
    <property type="match status" value="1"/>
</dbReference>
<reference evidence="5 6" key="1">
    <citation type="journal article" date="2020" name="Genome Biol. Evol.">
        <title>Comparative genomics of strictly vertically transmitted, feminizing microsporidia endosymbionts of amphipod crustaceans.</title>
        <authorList>
            <person name="Cormier A."/>
            <person name="Chebbi M.A."/>
            <person name="Giraud I."/>
            <person name="Wattier R."/>
            <person name="Teixeira M."/>
            <person name="Gilbert C."/>
            <person name="Rigaud T."/>
            <person name="Cordaux R."/>
        </authorList>
    </citation>
    <scope>NUCLEOTIDE SEQUENCE [LARGE SCALE GENOMIC DNA]</scope>
    <source>
        <strain evidence="5 6">Ou3-Ou53</strain>
    </source>
</reference>
<dbReference type="PROSITE" id="PS50052">
    <property type="entry name" value="GUANYLATE_KINASE_2"/>
    <property type="match status" value="1"/>
</dbReference>
<dbReference type="GO" id="GO:0004385">
    <property type="term" value="F:GMP kinase activity"/>
    <property type="evidence" value="ECO:0007669"/>
    <property type="project" value="TreeGrafter"/>
</dbReference>
<organism evidence="5 6">
    <name type="scientific">Nosema granulosis</name>
    <dbReference type="NCBI Taxonomy" id="83296"/>
    <lineage>
        <taxon>Eukaryota</taxon>
        <taxon>Fungi</taxon>
        <taxon>Fungi incertae sedis</taxon>
        <taxon>Microsporidia</taxon>
        <taxon>Nosematidae</taxon>
        <taxon>Nosema</taxon>
    </lineage>
</organism>
<dbReference type="EMBL" id="SBJO01000060">
    <property type="protein sequence ID" value="KAF9763710.1"/>
    <property type="molecule type" value="Genomic_DNA"/>
</dbReference>
<dbReference type="SMART" id="SM00072">
    <property type="entry name" value="GuKc"/>
    <property type="match status" value="1"/>
</dbReference>
<evidence type="ECO:0000313" key="6">
    <source>
        <dbReference type="Proteomes" id="UP000740883"/>
    </source>
</evidence>
<name>A0A9P6KYY8_9MICR</name>
<dbReference type="Gene3D" id="3.40.50.300">
    <property type="entry name" value="P-loop containing nucleotide triphosphate hydrolases"/>
    <property type="match status" value="1"/>
</dbReference>
<dbReference type="InterPro" id="IPR027417">
    <property type="entry name" value="P-loop_NTPase"/>
</dbReference>
<dbReference type="Pfam" id="PF00625">
    <property type="entry name" value="Guanylate_kin"/>
    <property type="match status" value="1"/>
</dbReference>